<proteinExistence type="inferred from homology"/>
<dbReference type="AlphaFoldDB" id="A0A1G4UM87"/>
<dbReference type="GO" id="GO:0071973">
    <property type="term" value="P:bacterial-type flagellum-dependent cell motility"/>
    <property type="evidence" value="ECO:0007669"/>
    <property type="project" value="InterPro"/>
</dbReference>
<dbReference type="GO" id="GO:0003774">
    <property type="term" value="F:cytoskeletal motor activity"/>
    <property type="evidence" value="ECO:0007669"/>
    <property type="project" value="InterPro"/>
</dbReference>
<comment type="similarity">
    <text evidence="2 7">Belongs to the FlgH family.</text>
</comment>
<evidence type="ECO:0000256" key="7">
    <source>
        <dbReference type="HAMAP-Rule" id="MF_00415"/>
    </source>
</evidence>
<feature type="signal peptide" evidence="8">
    <location>
        <begin position="1"/>
        <end position="24"/>
    </location>
</feature>
<evidence type="ECO:0000256" key="1">
    <source>
        <dbReference type="ARBA" id="ARBA00002591"/>
    </source>
</evidence>
<keyword evidence="4 7" id="KW-0472">Membrane</keyword>
<keyword evidence="9" id="KW-0966">Cell projection</keyword>
<dbReference type="GO" id="GO:0009279">
    <property type="term" value="C:cell outer membrane"/>
    <property type="evidence" value="ECO:0007669"/>
    <property type="project" value="UniProtKB-SubCell"/>
</dbReference>
<dbReference type="PROSITE" id="PS51257">
    <property type="entry name" value="PROKAR_LIPOPROTEIN"/>
    <property type="match status" value="1"/>
</dbReference>
<accession>A0A1G4UM87</accession>
<dbReference type="HAMAP" id="MF_00415">
    <property type="entry name" value="FlgH"/>
    <property type="match status" value="1"/>
</dbReference>
<keyword evidence="6 7" id="KW-0998">Cell outer membrane</keyword>
<evidence type="ECO:0000256" key="4">
    <source>
        <dbReference type="ARBA" id="ARBA00023136"/>
    </source>
</evidence>
<dbReference type="InterPro" id="IPR000527">
    <property type="entry name" value="Flag_Lring"/>
</dbReference>
<name>A0A1G4UM87_9HYPH</name>
<dbReference type="RefSeq" id="WP_244517958.1">
    <property type="nucleotide sequence ID" value="NZ_FMTP01000009.1"/>
</dbReference>
<keyword evidence="10" id="KW-1185">Reference proteome</keyword>
<dbReference type="PRINTS" id="PR01008">
    <property type="entry name" value="FLGLRINGFLGH"/>
</dbReference>
<comment type="function">
    <text evidence="1 7">Assembles around the rod to form the L-ring and probably protects the motor/basal body from shearing forces during rotation.</text>
</comment>
<dbReference type="Pfam" id="PF02107">
    <property type="entry name" value="FlgH"/>
    <property type="match status" value="1"/>
</dbReference>
<evidence type="ECO:0000313" key="9">
    <source>
        <dbReference type="EMBL" id="SCW94684.1"/>
    </source>
</evidence>
<sequence>MTRTRPTLTRRLPLPLALPLLALALGGCQKTYDSLAFGPSLTPVGSGITQRTDPIPMAFPPPPTRSFASTWDQGTQSLYRSIRASKVGDVVTVTIAMNDKAQFDNQTDRSRKSAQQAGLDVAVAAEGFGWSGAAGSATGDLTMNSDTAAKGKGSIDRSEKLQLQVAAVVTEVMPNGNLMISGSQEILVNYEVRVLNVAGMVNPLDISGRNLISYDKIAEARISYGGRGRLMDVQQPAWGQRIYDVVAPF</sequence>
<gene>
    <name evidence="7" type="primary">flgH</name>
    <name evidence="9" type="ORF">SAMN05660859_4134</name>
</gene>
<keyword evidence="9" id="KW-0969">Cilium</keyword>
<dbReference type="GO" id="GO:0009427">
    <property type="term" value="C:bacterial-type flagellum basal body, distal rod, L ring"/>
    <property type="evidence" value="ECO:0007669"/>
    <property type="project" value="InterPro"/>
</dbReference>
<evidence type="ECO:0000256" key="2">
    <source>
        <dbReference type="ARBA" id="ARBA00006929"/>
    </source>
</evidence>
<dbReference type="PANTHER" id="PTHR34933:SF1">
    <property type="entry name" value="FLAGELLAR L-RING PROTEIN"/>
    <property type="match status" value="1"/>
</dbReference>
<feature type="chain" id="PRO_5011700500" description="Flagellar L-ring protein" evidence="8">
    <location>
        <begin position="25"/>
        <end position="249"/>
    </location>
</feature>
<dbReference type="NCBIfam" id="NF001305">
    <property type="entry name" value="PRK00249.1-5"/>
    <property type="match status" value="1"/>
</dbReference>
<protein>
    <recommendedName>
        <fullName evidence="7">Flagellar L-ring protein</fullName>
    </recommendedName>
    <alternativeName>
        <fullName evidence="7">Basal body L-ring protein</fullName>
    </alternativeName>
</protein>
<dbReference type="EMBL" id="FMTP01000009">
    <property type="protein sequence ID" value="SCW94684.1"/>
    <property type="molecule type" value="Genomic_DNA"/>
</dbReference>
<evidence type="ECO:0000256" key="5">
    <source>
        <dbReference type="ARBA" id="ARBA00023143"/>
    </source>
</evidence>
<dbReference type="Proteomes" id="UP000198889">
    <property type="component" value="Unassembled WGS sequence"/>
</dbReference>
<organism evidence="9 10">
    <name type="scientific">Ancylobacter rudongensis</name>
    <dbReference type="NCBI Taxonomy" id="177413"/>
    <lineage>
        <taxon>Bacteria</taxon>
        <taxon>Pseudomonadati</taxon>
        <taxon>Pseudomonadota</taxon>
        <taxon>Alphaproteobacteria</taxon>
        <taxon>Hyphomicrobiales</taxon>
        <taxon>Xanthobacteraceae</taxon>
        <taxon>Ancylobacter</taxon>
    </lineage>
</organism>
<keyword evidence="5 7" id="KW-0975">Bacterial flagellum</keyword>
<evidence type="ECO:0000313" key="10">
    <source>
        <dbReference type="Proteomes" id="UP000198889"/>
    </source>
</evidence>
<keyword evidence="7" id="KW-0449">Lipoprotein</keyword>
<comment type="subunit">
    <text evidence="7">The basal body constitutes a major portion of the flagellar organelle and consists of four rings (L,P,S, and M) mounted on a central rod.</text>
</comment>
<dbReference type="STRING" id="177413.SAMN05660859_4134"/>
<keyword evidence="3 7" id="KW-0732">Signal</keyword>
<reference evidence="10" key="1">
    <citation type="submission" date="2016-10" db="EMBL/GenBank/DDBJ databases">
        <authorList>
            <person name="Varghese N."/>
            <person name="Submissions S."/>
        </authorList>
    </citation>
    <scope>NUCLEOTIDE SEQUENCE [LARGE SCALE GENOMIC DNA]</scope>
    <source>
        <strain evidence="10">CGMCC 1.1761</strain>
    </source>
</reference>
<keyword evidence="9" id="KW-0282">Flagellum</keyword>
<evidence type="ECO:0000256" key="6">
    <source>
        <dbReference type="ARBA" id="ARBA00023237"/>
    </source>
</evidence>
<dbReference type="PANTHER" id="PTHR34933">
    <property type="entry name" value="FLAGELLAR L-RING PROTEIN"/>
    <property type="match status" value="1"/>
</dbReference>
<evidence type="ECO:0000256" key="8">
    <source>
        <dbReference type="SAM" id="SignalP"/>
    </source>
</evidence>
<comment type="subcellular location">
    <subcellularLocation>
        <location evidence="7">Cell outer membrane</location>
        <topology evidence="7">Lipid-anchor</topology>
    </subcellularLocation>
    <subcellularLocation>
        <location evidence="7">Bacterial flagellum basal body</location>
    </subcellularLocation>
</comment>
<evidence type="ECO:0000256" key="3">
    <source>
        <dbReference type="ARBA" id="ARBA00022729"/>
    </source>
</evidence>